<evidence type="ECO:0000256" key="1">
    <source>
        <dbReference type="ARBA" id="ARBA00004123"/>
    </source>
</evidence>
<evidence type="ECO:0000313" key="7">
    <source>
        <dbReference type="EMBL" id="KAG9439892.1"/>
    </source>
</evidence>
<dbReference type="Gene3D" id="4.10.280.10">
    <property type="entry name" value="Helix-loop-helix DNA-binding domain"/>
    <property type="match status" value="1"/>
</dbReference>
<reference evidence="7 8" key="1">
    <citation type="submission" date="2021-07" db="EMBL/GenBank/DDBJ databases">
        <title>The Aristolochia fimbriata genome: insights into angiosperm evolution, floral development and chemical biosynthesis.</title>
        <authorList>
            <person name="Jiao Y."/>
        </authorList>
    </citation>
    <scope>NUCLEOTIDE SEQUENCE [LARGE SCALE GENOMIC DNA]</scope>
    <source>
        <strain evidence="7">IBCAS-2021</strain>
        <tissue evidence="7">Leaf</tissue>
    </source>
</reference>
<dbReference type="GO" id="GO:0005634">
    <property type="term" value="C:nucleus"/>
    <property type="evidence" value="ECO:0007669"/>
    <property type="project" value="UniProtKB-SubCell"/>
</dbReference>
<comment type="subcellular location">
    <subcellularLocation>
        <location evidence="1">Nucleus</location>
    </subcellularLocation>
</comment>
<dbReference type="Proteomes" id="UP000825729">
    <property type="component" value="Unassembled WGS sequence"/>
</dbReference>
<protein>
    <recommendedName>
        <fullName evidence="6">BHLH domain-containing protein</fullName>
    </recommendedName>
</protein>
<dbReference type="PANTHER" id="PTHR31945">
    <property type="entry name" value="TRANSCRIPTION FACTOR SCREAM2-RELATED"/>
    <property type="match status" value="1"/>
</dbReference>
<gene>
    <name evidence="7" type="ORF">H6P81_020057</name>
</gene>
<keyword evidence="3" id="KW-0804">Transcription</keyword>
<feature type="compositionally biased region" description="Polar residues" evidence="5">
    <location>
        <begin position="164"/>
        <end position="174"/>
    </location>
</feature>
<accession>A0AAV7DWN4</accession>
<proteinExistence type="predicted"/>
<evidence type="ECO:0000256" key="3">
    <source>
        <dbReference type="ARBA" id="ARBA00023163"/>
    </source>
</evidence>
<dbReference type="PROSITE" id="PS50888">
    <property type="entry name" value="BHLH"/>
    <property type="match status" value="1"/>
</dbReference>
<feature type="region of interest" description="Disordered" evidence="5">
    <location>
        <begin position="160"/>
        <end position="196"/>
    </location>
</feature>
<comment type="caution">
    <text evidence="7">The sequence shown here is derived from an EMBL/GenBank/DDBJ whole genome shotgun (WGS) entry which is preliminary data.</text>
</comment>
<dbReference type="InterPro" id="IPR011598">
    <property type="entry name" value="bHLH_dom"/>
</dbReference>
<feature type="domain" description="BHLH" evidence="6">
    <location>
        <begin position="101"/>
        <end position="150"/>
    </location>
</feature>
<evidence type="ECO:0000259" key="6">
    <source>
        <dbReference type="PROSITE" id="PS50888"/>
    </source>
</evidence>
<evidence type="ECO:0000256" key="5">
    <source>
        <dbReference type="SAM" id="MobiDB-lite"/>
    </source>
</evidence>
<keyword evidence="8" id="KW-1185">Reference proteome</keyword>
<name>A0AAV7DWN4_ARIFI</name>
<dbReference type="SMART" id="SM00353">
    <property type="entry name" value="HLH"/>
    <property type="match status" value="1"/>
</dbReference>
<keyword evidence="2" id="KW-0805">Transcription regulation</keyword>
<feature type="compositionally biased region" description="Acidic residues" evidence="5">
    <location>
        <begin position="80"/>
        <end position="96"/>
    </location>
</feature>
<dbReference type="Pfam" id="PF00010">
    <property type="entry name" value="HLH"/>
    <property type="match status" value="1"/>
</dbReference>
<dbReference type="AlphaFoldDB" id="A0AAV7DWN4"/>
<organism evidence="7 8">
    <name type="scientific">Aristolochia fimbriata</name>
    <name type="common">White veined hardy Dutchman's pipe vine</name>
    <dbReference type="NCBI Taxonomy" id="158543"/>
    <lineage>
        <taxon>Eukaryota</taxon>
        <taxon>Viridiplantae</taxon>
        <taxon>Streptophyta</taxon>
        <taxon>Embryophyta</taxon>
        <taxon>Tracheophyta</taxon>
        <taxon>Spermatophyta</taxon>
        <taxon>Magnoliopsida</taxon>
        <taxon>Magnoliidae</taxon>
        <taxon>Piperales</taxon>
        <taxon>Aristolochiaceae</taxon>
        <taxon>Aristolochia</taxon>
    </lineage>
</organism>
<dbReference type="GO" id="GO:0046983">
    <property type="term" value="F:protein dimerization activity"/>
    <property type="evidence" value="ECO:0007669"/>
    <property type="project" value="InterPro"/>
</dbReference>
<dbReference type="SUPFAM" id="SSF47459">
    <property type="entry name" value="HLH, helix-loop-helix DNA-binding domain"/>
    <property type="match status" value="1"/>
</dbReference>
<dbReference type="GO" id="GO:0043565">
    <property type="term" value="F:sequence-specific DNA binding"/>
    <property type="evidence" value="ECO:0007669"/>
    <property type="project" value="TreeGrafter"/>
</dbReference>
<dbReference type="InterPro" id="IPR051358">
    <property type="entry name" value="TF_AMS/ICE1/BHLH6-like"/>
</dbReference>
<evidence type="ECO:0000256" key="4">
    <source>
        <dbReference type="ARBA" id="ARBA00023242"/>
    </source>
</evidence>
<keyword evidence="4" id="KW-0539">Nucleus</keyword>
<sequence>MSVGTDAEMVLEQVSCFWLPETGTDGGGDSRPFAVHTGPLFSPIPCEYESFLEDLDAGYYGTGAAAGPSEPASEKPMGGNEEEENEEEGGGLDQEEGNLGNVGCKNLLSERNRRRRLNQQLLALRSLVPCISKMDKRSILMDAATYLQTLHAEIDQVKREISAQEGSPTSSESMVLSPDEEAVSPAPGQEASSVTHRHQIFQLDSEELDDRTLSLKVEFKKGSGAACQVQRMIESLGLSNTHAWTHRTEGDKMLTTCFFHMKRNSTLTGEMLKVQATRAAVSFGFEIDFGD</sequence>
<feature type="region of interest" description="Disordered" evidence="5">
    <location>
        <begin position="62"/>
        <end position="101"/>
    </location>
</feature>
<dbReference type="GO" id="GO:0003700">
    <property type="term" value="F:DNA-binding transcription factor activity"/>
    <property type="evidence" value="ECO:0007669"/>
    <property type="project" value="TreeGrafter"/>
</dbReference>
<dbReference type="EMBL" id="JAINDJ010000008">
    <property type="protein sequence ID" value="KAG9439892.1"/>
    <property type="molecule type" value="Genomic_DNA"/>
</dbReference>
<dbReference type="InterPro" id="IPR036638">
    <property type="entry name" value="HLH_DNA-bd_sf"/>
</dbReference>
<evidence type="ECO:0000256" key="2">
    <source>
        <dbReference type="ARBA" id="ARBA00023015"/>
    </source>
</evidence>
<dbReference type="PANTHER" id="PTHR31945:SF26">
    <property type="entry name" value="TRANSCRIPTION FACTOR BHLH35"/>
    <property type="match status" value="1"/>
</dbReference>
<evidence type="ECO:0000313" key="8">
    <source>
        <dbReference type="Proteomes" id="UP000825729"/>
    </source>
</evidence>